<dbReference type="Gene3D" id="3.20.20.80">
    <property type="entry name" value="Glycosidases"/>
    <property type="match status" value="1"/>
</dbReference>
<dbReference type="EMBL" id="CP002869">
    <property type="protein sequence ID" value="AEI41018.1"/>
    <property type="molecule type" value="Genomic_DNA"/>
</dbReference>
<evidence type="ECO:0000313" key="2">
    <source>
        <dbReference type="EMBL" id="AEI41018.1"/>
    </source>
</evidence>
<dbReference type="Proteomes" id="UP000006620">
    <property type="component" value="Chromosome"/>
</dbReference>
<feature type="compositionally biased region" description="Gly residues" evidence="1">
    <location>
        <begin position="37"/>
        <end position="46"/>
    </location>
</feature>
<reference evidence="3" key="1">
    <citation type="submission" date="2011-06" db="EMBL/GenBank/DDBJ databases">
        <title>Complete genome sequence of Paenibacillus mucilaginosus KNP414.</title>
        <authorList>
            <person name="Wang J."/>
            <person name="Hu S."/>
            <person name="Hu X."/>
            <person name="Zhang B."/>
            <person name="Dong D."/>
            <person name="Zhang S."/>
            <person name="Zhao K."/>
            <person name="Wu D."/>
        </authorList>
    </citation>
    <scope>NUCLEOTIDE SEQUENCE [LARGE SCALE GENOMIC DNA]</scope>
    <source>
        <strain evidence="3">KNP414</strain>
    </source>
</reference>
<protein>
    <submittedName>
        <fullName evidence="2">Agarase</fullName>
    </submittedName>
</protein>
<feature type="region of interest" description="Disordered" evidence="1">
    <location>
        <begin position="37"/>
        <end position="66"/>
    </location>
</feature>
<evidence type="ECO:0000256" key="1">
    <source>
        <dbReference type="SAM" id="MobiDB-lite"/>
    </source>
</evidence>
<dbReference type="KEGG" id="pms:KNP414_02457"/>
<dbReference type="SUPFAM" id="SSF51445">
    <property type="entry name" value="(Trans)glycosidases"/>
    <property type="match status" value="1"/>
</dbReference>
<evidence type="ECO:0000313" key="3">
    <source>
        <dbReference type="Proteomes" id="UP000006620"/>
    </source>
</evidence>
<sequence length="570" mass="63324">MILPFKFPGARFSTGIVVLAAITAAAAMLTSPPGFPGGLPGAGGPAGVPADEKQQPAKSESPAAGPLRVDRFGQVASAKFQEKVAGEEALKKDREADEAYYGSLQAPDWDAYGGLKGSGETYGLKATGYYHVETLQGRKVLVTPLGTLYFSLGVNGITVNDTYTQLKGQEDRFEWLPPYEGEYRSAFLNTKDTFSFYVANRIRKTGQTYTSREFYQESISRIRKWGFNSAGGWSPANYSTEFKVPHFPFLPLSEITEAKVDGLKIFDIFAEGAEARINALFAKTLPQNKNNPYIVGYFLGNESDYHRIINDVPKLKASQAPSKRKLVEVLIAKYGTIDKFNTAWKAGYSSFDRLYEEPLALSSSQAISDMDAFLELYLDTYYGTVERLFRKYDPNHLLLGDRWLTTPSNHPKVRGILAKTAGKHMDVISINHYSPQLDRTMLQDVYEKSGGRPVLLTEFAFGTREQGLSAPLLASSEAERARLYRAYVEEAASLGFVVGTHWFSYLDQPATGRWFEGLQGESYNFGLLNVADRPYKTFLSGVTETHKSIYDMVLGKKAPFRTTEAAVRLK</sequence>
<accession>F8F833</accession>
<dbReference type="AlphaFoldDB" id="F8F833"/>
<dbReference type="InterPro" id="IPR017853">
    <property type="entry name" value="GH"/>
</dbReference>
<gene>
    <name evidence="2" type="ordered locus">KNP414_02457</name>
</gene>
<dbReference type="RefSeq" id="WP_013916179.1">
    <property type="nucleotide sequence ID" value="NC_015690.1"/>
</dbReference>
<dbReference type="HOGENOM" id="CLU_013448_0_0_9"/>
<proteinExistence type="predicted"/>
<name>F8F833_PAEMK</name>
<reference evidence="2 3" key="2">
    <citation type="journal article" date="2013" name="Genome Announc.">
        <title>Genome Sequence of Growth-Improving Paenibacillus mucilaginosus Strain KNP414.</title>
        <authorList>
            <person name="Lu J.J."/>
            <person name="Wang J.F."/>
            <person name="Hu X.F."/>
        </authorList>
    </citation>
    <scope>NUCLEOTIDE SEQUENCE [LARGE SCALE GENOMIC DNA]</scope>
    <source>
        <strain evidence="2 3">KNP414</strain>
    </source>
</reference>
<dbReference type="PATRIC" id="fig|1036673.3.peg.2219"/>
<organism evidence="2 3">
    <name type="scientific">Paenibacillus mucilaginosus (strain KNP414)</name>
    <dbReference type="NCBI Taxonomy" id="1036673"/>
    <lineage>
        <taxon>Bacteria</taxon>
        <taxon>Bacillati</taxon>
        <taxon>Bacillota</taxon>
        <taxon>Bacilli</taxon>
        <taxon>Bacillales</taxon>
        <taxon>Paenibacillaceae</taxon>
        <taxon>Paenibacillus</taxon>
    </lineage>
</organism>